<protein>
    <submittedName>
        <fullName evidence="2">Uncharacterized protein</fullName>
    </submittedName>
</protein>
<evidence type="ECO:0000313" key="3">
    <source>
        <dbReference type="Proteomes" id="UP000719412"/>
    </source>
</evidence>
<keyword evidence="3" id="KW-1185">Reference proteome</keyword>
<comment type="caution">
    <text evidence="2">The sequence shown here is derived from an EMBL/GenBank/DDBJ whole genome shotgun (WGS) entry which is preliminary data.</text>
</comment>
<feature type="compositionally biased region" description="Low complexity" evidence="1">
    <location>
        <begin position="20"/>
        <end position="39"/>
    </location>
</feature>
<feature type="compositionally biased region" description="Polar residues" evidence="1">
    <location>
        <begin position="10"/>
        <end position="19"/>
    </location>
</feature>
<sequence>MSEGYDRSGGYSSYNSQPHSSRGGYQQSGGYDSGYNQGSRGNYHQNRNYYGERNDQQRRPPGPYRDGYQTSSSNSNRYNYRR</sequence>
<feature type="compositionally biased region" description="Low complexity" evidence="1">
    <location>
        <begin position="71"/>
        <end position="82"/>
    </location>
</feature>
<evidence type="ECO:0000256" key="1">
    <source>
        <dbReference type="SAM" id="MobiDB-lite"/>
    </source>
</evidence>
<reference evidence="2" key="1">
    <citation type="journal article" date="2020" name="J Insects Food Feed">
        <title>The yellow mealworm (Tenebrio molitor) genome: a resource for the emerging insects as food and feed industry.</title>
        <authorList>
            <person name="Eriksson T."/>
            <person name="Andere A."/>
            <person name="Kelstrup H."/>
            <person name="Emery V."/>
            <person name="Picard C."/>
        </authorList>
    </citation>
    <scope>NUCLEOTIDE SEQUENCE</scope>
    <source>
        <strain evidence="2">Stoneville</strain>
        <tissue evidence="2">Whole head</tissue>
    </source>
</reference>
<evidence type="ECO:0000313" key="2">
    <source>
        <dbReference type="EMBL" id="KAH0815512.1"/>
    </source>
</evidence>
<gene>
    <name evidence="2" type="ORF">GEV33_007279</name>
</gene>
<dbReference type="EMBL" id="JABDTM020022999">
    <property type="protein sequence ID" value="KAH0815512.1"/>
    <property type="molecule type" value="Genomic_DNA"/>
</dbReference>
<accession>A0A8J6LCA2</accession>
<name>A0A8J6LCA2_TENMO</name>
<reference evidence="2" key="2">
    <citation type="submission" date="2021-08" db="EMBL/GenBank/DDBJ databases">
        <authorList>
            <person name="Eriksson T."/>
        </authorList>
    </citation>
    <scope>NUCLEOTIDE SEQUENCE</scope>
    <source>
        <strain evidence="2">Stoneville</strain>
        <tissue evidence="2">Whole head</tissue>
    </source>
</reference>
<dbReference type="AlphaFoldDB" id="A0A8J6LCA2"/>
<proteinExistence type="predicted"/>
<feature type="region of interest" description="Disordered" evidence="1">
    <location>
        <begin position="1"/>
        <end position="82"/>
    </location>
</feature>
<dbReference type="Proteomes" id="UP000719412">
    <property type="component" value="Unassembled WGS sequence"/>
</dbReference>
<organism evidence="2 3">
    <name type="scientific">Tenebrio molitor</name>
    <name type="common">Yellow mealworm beetle</name>
    <dbReference type="NCBI Taxonomy" id="7067"/>
    <lineage>
        <taxon>Eukaryota</taxon>
        <taxon>Metazoa</taxon>
        <taxon>Ecdysozoa</taxon>
        <taxon>Arthropoda</taxon>
        <taxon>Hexapoda</taxon>
        <taxon>Insecta</taxon>
        <taxon>Pterygota</taxon>
        <taxon>Neoptera</taxon>
        <taxon>Endopterygota</taxon>
        <taxon>Coleoptera</taxon>
        <taxon>Polyphaga</taxon>
        <taxon>Cucujiformia</taxon>
        <taxon>Tenebrionidae</taxon>
        <taxon>Tenebrio</taxon>
    </lineage>
</organism>